<comment type="similarity">
    <text evidence="1">Belongs to the UPF0047 family.</text>
</comment>
<dbReference type="PIRSF" id="PIRSF004681">
    <property type="entry name" value="UCP004681"/>
    <property type="match status" value="1"/>
</dbReference>
<dbReference type="Proteomes" id="UP000006365">
    <property type="component" value="Chromosome"/>
</dbReference>
<keyword evidence="3" id="KW-1185">Reference proteome</keyword>
<dbReference type="PROSITE" id="PS01314">
    <property type="entry name" value="UPF0047"/>
    <property type="match status" value="1"/>
</dbReference>
<dbReference type="InterPro" id="IPR035917">
    <property type="entry name" value="YjbQ-like_sf"/>
</dbReference>
<dbReference type="NCBIfam" id="TIGR00149">
    <property type="entry name" value="TIGR00149_YjbQ"/>
    <property type="match status" value="1"/>
</dbReference>
<evidence type="ECO:0000313" key="2">
    <source>
        <dbReference type="EMBL" id="ADW19102.1"/>
    </source>
</evidence>
<protein>
    <recommendedName>
        <fullName evidence="4">Secondary thiamine-phosphate synthase enzyme</fullName>
    </recommendedName>
</protein>
<dbReference type="PANTHER" id="PTHR30615:SF8">
    <property type="entry name" value="UPF0047 PROTEIN C4A8.02C"/>
    <property type="match status" value="1"/>
</dbReference>
<sequence>MPSGELSVTSGKQLEMIDLTSQMQQLVAANSIEEGILSLYNPHTTAGVLINEGADPDVRRDILGALPRIVPADYPYRHAEGNSPAHLMTALTGSSVTVFIDRGRLRLGTWQRIFFCEFDGPRNRQIWWKMIAG</sequence>
<accession>A0A7U4DQG5</accession>
<proteinExistence type="inferred from homology"/>
<dbReference type="KEGG" id="dpr:Despr_2969"/>
<gene>
    <name evidence="2" type="ordered locus">Despr_2969</name>
</gene>
<evidence type="ECO:0000313" key="3">
    <source>
        <dbReference type="Proteomes" id="UP000006365"/>
    </source>
</evidence>
<dbReference type="RefSeq" id="WP_015725627.1">
    <property type="nucleotide sequence ID" value="NC_014972.1"/>
</dbReference>
<organism evidence="2 3">
    <name type="scientific">Desulfobulbus propionicus (strain ATCC 33891 / DSM 2032 / VKM B-1956 / 1pr3)</name>
    <dbReference type="NCBI Taxonomy" id="577650"/>
    <lineage>
        <taxon>Bacteria</taxon>
        <taxon>Pseudomonadati</taxon>
        <taxon>Thermodesulfobacteriota</taxon>
        <taxon>Desulfobulbia</taxon>
        <taxon>Desulfobulbales</taxon>
        <taxon>Desulfobulbaceae</taxon>
        <taxon>Desulfobulbus</taxon>
    </lineage>
</organism>
<dbReference type="PANTHER" id="PTHR30615">
    <property type="entry name" value="UNCHARACTERIZED PROTEIN YJBQ-RELATED"/>
    <property type="match status" value="1"/>
</dbReference>
<dbReference type="EMBL" id="CP002364">
    <property type="protein sequence ID" value="ADW19102.1"/>
    <property type="molecule type" value="Genomic_DNA"/>
</dbReference>
<dbReference type="InterPro" id="IPR001602">
    <property type="entry name" value="UPF0047_YjbQ-like"/>
</dbReference>
<dbReference type="AlphaFoldDB" id="A0A7U4DQG5"/>
<name>A0A7U4DQG5_DESPD</name>
<dbReference type="Gene3D" id="2.60.120.460">
    <property type="entry name" value="YjbQ-like"/>
    <property type="match status" value="1"/>
</dbReference>
<dbReference type="SUPFAM" id="SSF111038">
    <property type="entry name" value="YjbQ-like"/>
    <property type="match status" value="1"/>
</dbReference>
<reference evidence="2 3" key="1">
    <citation type="journal article" date="2011" name="Stand. Genomic Sci.">
        <title>Complete genome sequence of Desulfobulbus propionicus type strain (1pr3).</title>
        <authorList>
            <person name="Pagani I."/>
            <person name="Lapidus A."/>
            <person name="Nolan M."/>
            <person name="Lucas S."/>
            <person name="Hammon N."/>
            <person name="Deshpande S."/>
            <person name="Cheng J.F."/>
            <person name="Chertkov O."/>
            <person name="Davenport K."/>
            <person name="Tapia R."/>
            <person name="Han C."/>
            <person name="Goodwin L."/>
            <person name="Pitluck S."/>
            <person name="Liolios K."/>
            <person name="Mavromatis K."/>
            <person name="Ivanova N."/>
            <person name="Mikhailova N."/>
            <person name="Pati A."/>
            <person name="Chen A."/>
            <person name="Palaniappan K."/>
            <person name="Land M."/>
            <person name="Hauser L."/>
            <person name="Chang Y.J."/>
            <person name="Jeffries C.D."/>
            <person name="Detter J.C."/>
            <person name="Brambilla E."/>
            <person name="Kannan K.P."/>
            <person name="Djao O.D."/>
            <person name="Rohde M."/>
            <person name="Pukall R."/>
            <person name="Spring S."/>
            <person name="Goker M."/>
            <person name="Sikorski J."/>
            <person name="Woyke T."/>
            <person name="Bristow J."/>
            <person name="Eisen J.A."/>
            <person name="Markowitz V."/>
            <person name="Hugenholtz P."/>
            <person name="Kyrpides N.C."/>
            <person name="Klenk H.P."/>
        </authorList>
    </citation>
    <scope>NUCLEOTIDE SEQUENCE [LARGE SCALE GENOMIC DNA]</scope>
    <source>
        <strain evidence="3">ATCC 33891 / DSM 2032 / 1pr3</strain>
    </source>
</reference>
<dbReference type="Pfam" id="PF01894">
    <property type="entry name" value="YjbQ"/>
    <property type="match status" value="1"/>
</dbReference>
<evidence type="ECO:0008006" key="4">
    <source>
        <dbReference type="Google" id="ProtNLM"/>
    </source>
</evidence>
<evidence type="ECO:0000256" key="1">
    <source>
        <dbReference type="ARBA" id="ARBA00005534"/>
    </source>
</evidence>